<keyword evidence="3" id="KW-1185">Reference proteome</keyword>
<dbReference type="AlphaFoldDB" id="A0A4Q7DGV4"/>
<feature type="region of interest" description="Disordered" evidence="1">
    <location>
        <begin position="358"/>
        <end position="379"/>
    </location>
</feature>
<reference evidence="2 3" key="1">
    <citation type="submission" date="2018-10" db="EMBL/GenBank/DDBJ databases">
        <title>An updated phylogeny of the Alphaproteobacteria reveals that the parasitic Rickettsiales and Holosporales have independent origins.</title>
        <authorList>
            <person name="Munoz-Gomez S.A."/>
            <person name="Hess S."/>
            <person name="Burger G."/>
            <person name="Lang B.F."/>
            <person name="Susko E."/>
            <person name="Slamovits C.H."/>
            <person name="Roger A.J."/>
        </authorList>
    </citation>
    <scope>NUCLEOTIDE SEQUENCE [LARGE SCALE GENOMIC DNA]</scope>
    <source>
        <strain evidence="2">HOLO01</strain>
    </source>
</reference>
<accession>A0A4Q7DGV4</accession>
<evidence type="ECO:0000256" key="1">
    <source>
        <dbReference type="SAM" id="MobiDB-lite"/>
    </source>
</evidence>
<dbReference type="RefSeq" id="WP_130154435.1">
    <property type="nucleotide sequence ID" value="NZ_SCFB01000012.1"/>
</dbReference>
<organism evidence="2 3">
    <name type="scientific">Candidatus Finniella inopinata</name>
    <dbReference type="NCBI Taxonomy" id="1696036"/>
    <lineage>
        <taxon>Bacteria</taxon>
        <taxon>Pseudomonadati</taxon>
        <taxon>Pseudomonadota</taxon>
        <taxon>Alphaproteobacteria</taxon>
        <taxon>Holosporales</taxon>
        <taxon>Candidatus Paracaedibacteraceae</taxon>
        <taxon>Candidatus Finniella</taxon>
    </lineage>
</organism>
<comment type="caution">
    <text evidence="2">The sequence shown here is derived from an EMBL/GenBank/DDBJ whole genome shotgun (WGS) entry which is preliminary data.</text>
</comment>
<evidence type="ECO:0000313" key="3">
    <source>
        <dbReference type="Proteomes" id="UP000293550"/>
    </source>
</evidence>
<evidence type="ECO:0000313" key="2">
    <source>
        <dbReference type="EMBL" id="RZI45448.1"/>
    </source>
</evidence>
<name>A0A4Q7DGV4_9PROT</name>
<protein>
    <submittedName>
        <fullName evidence="2">Uncharacterized protein</fullName>
    </submittedName>
</protein>
<feature type="compositionally biased region" description="Basic and acidic residues" evidence="1">
    <location>
        <begin position="358"/>
        <end position="371"/>
    </location>
</feature>
<proteinExistence type="predicted"/>
<gene>
    <name evidence="2" type="ORF">EQU50_07105</name>
</gene>
<sequence>MVKKKFSSRFGSKRPFVTFLVIFLSWSLNVALGSAAGEEYGVRWKESFRNTLGVDLDTIHHRMALFEKEATSKLQSKDATRNIALSSITILYREDGKGKALTYDFPKGCIFVSGSKTVEIAETSSSFRFLPPTDQDDLVRSITSRVKAVGLLNTGERVFLSPSVLKDLDERLKCIAADQKIRTDYKELRQILARHKGLSFNQRNADAVPTKAQLDQELEKIGTTIKQLGAYEFDRREALGAVTQELEIIQKHLSELTNLKKHIDDINQALKGCADAEQHLLAYLTENLVELEGLPANADVDHIILHIHSRFDMCQFCSPSFWIELKRPDGFLQDLRKTYTQSGKEPIITILVSSREELKGAGRRASGKDQNEAEPIDLSQAPQFVYQKIQVVE</sequence>
<dbReference type="Proteomes" id="UP000293550">
    <property type="component" value="Unassembled WGS sequence"/>
</dbReference>
<dbReference type="EMBL" id="SCFB01000012">
    <property type="protein sequence ID" value="RZI45448.1"/>
    <property type="molecule type" value="Genomic_DNA"/>
</dbReference>